<dbReference type="EMBL" id="AZBU02000001">
    <property type="protein sequence ID" value="TMS37534.1"/>
    <property type="molecule type" value="Genomic_DNA"/>
</dbReference>
<organism evidence="1 2">
    <name type="scientific">Steinernema carpocapsae</name>
    <name type="common">Entomopathogenic nematode</name>
    <dbReference type="NCBI Taxonomy" id="34508"/>
    <lineage>
        <taxon>Eukaryota</taxon>
        <taxon>Metazoa</taxon>
        <taxon>Ecdysozoa</taxon>
        <taxon>Nematoda</taxon>
        <taxon>Chromadorea</taxon>
        <taxon>Rhabditida</taxon>
        <taxon>Tylenchina</taxon>
        <taxon>Panagrolaimomorpha</taxon>
        <taxon>Strongyloidoidea</taxon>
        <taxon>Steinernematidae</taxon>
        <taxon>Steinernema</taxon>
    </lineage>
</organism>
<evidence type="ECO:0000313" key="2">
    <source>
        <dbReference type="Proteomes" id="UP000298663"/>
    </source>
</evidence>
<name>A0A4U8UWW0_STECR</name>
<evidence type="ECO:0000313" key="1">
    <source>
        <dbReference type="EMBL" id="TMS37534.1"/>
    </source>
</evidence>
<protein>
    <submittedName>
        <fullName evidence="1">Uncharacterized protein</fullName>
    </submittedName>
</protein>
<reference evidence="1 2" key="2">
    <citation type="journal article" date="2019" name="G3 (Bethesda)">
        <title>Hybrid Assembly of the Genome of the Entomopathogenic Nematode Steinernema carpocapsae Identifies the X-Chromosome.</title>
        <authorList>
            <person name="Serra L."/>
            <person name="Macchietto M."/>
            <person name="Macias-Munoz A."/>
            <person name="McGill C.J."/>
            <person name="Rodriguez I.M."/>
            <person name="Rodriguez B."/>
            <person name="Murad R."/>
            <person name="Mortazavi A."/>
        </authorList>
    </citation>
    <scope>NUCLEOTIDE SEQUENCE [LARGE SCALE GENOMIC DNA]</scope>
    <source>
        <strain evidence="1 2">ALL</strain>
    </source>
</reference>
<sequence length="101" mass="10879">MIENWMTENTSGGEAPTLATIKVEAFEGPEKGSGDTRAESQAIIARVDTQSVIGCFWKLQGFSPCAFSGKPEDGYKTFARSASTRSVLTFSAHISMHTLDS</sequence>
<reference evidence="1 2" key="1">
    <citation type="journal article" date="2015" name="Genome Biol.">
        <title>Comparative genomics of Steinernema reveals deeply conserved gene regulatory networks.</title>
        <authorList>
            <person name="Dillman A.R."/>
            <person name="Macchietto M."/>
            <person name="Porter C.F."/>
            <person name="Rogers A."/>
            <person name="Williams B."/>
            <person name="Antoshechkin I."/>
            <person name="Lee M.M."/>
            <person name="Goodwin Z."/>
            <person name="Lu X."/>
            <person name="Lewis E.E."/>
            <person name="Goodrich-Blair H."/>
            <person name="Stock S.P."/>
            <person name="Adams B.J."/>
            <person name="Sternberg P.W."/>
            <person name="Mortazavi A."/>
        </authorList>
    </citation>
    <scope>NUCLEOTIDE SEQUENCE [LARGE SCALE GENOMIC DNA]</scope>
    <source>
        <strain evidence="1 2">ALL</strain>
    </source>
</reference>
<gene>
    <name evidence="1" type="ORF">L596_004446</name>
</gene>
<dbReference type="AlphaFoldDB" id="A0A4U8UWW0"/>
<dbReference type="Proteomes" id="UP000298663">
    <property type="component" value="Unassembled WGS sequence"/>
</dbReference>
<accession>A0A4U8UWW0</accession>
<comment type="caution">
    <text evidence="1">The sequence shown here is derived from an EMBL/GenBank/DDBJ whole genome shotgun (WGS) entry which is preliminary data.</text>
</comment>
<keyword evidence="2" id="KW-1185">Reference proteome</keyword>
<proteinExistence type="predicted"/>